<evidence type="ECO:0000313" key="1">
    <source>
        <dbReference type="EMBL" id="PIV87050.1"/>
    </source>
</evidence>
<comment type="caution">
    <text evidence="1">The sequence shown here is derived from an EMBL/GenBank/DDBJ whole genome shotgun (WGS) entry which is preliminary data.</text>
</comment>
<accession>A0A2M7FCF0</accession>
<dbReference type="EMBL" id="PFFD01000081">
    <property type="protein sequence ID" value="PIV87050.1"/>
    <property type="molecule type" value="Genomic_DNA"/>
</dbReference>
<protein>
    <submittedName>
        <fullName evidence="1">Uncharacterized protein</fullName>
    </submittedName>
</protein>
<evidence type="ECO:0000313" key="2">
    <source>
        <dbReference type="Proteomes" id="UP000228497"/>
    </source>
</evidence>
<dbReference type="AlphaFoldDB" id="A0A2M7FCF0"/>
<reference evidence="2" key="1">
    <citation type="submission" date="2017-09" db="EMBL/GenBank/DDBJ databases">
        <title>Depth-based differentiation of microbial function through sediment-hosted aquifers and enrichment of novel symbionts in the deep terrestrial subsurface.</title>
        <authorList>
            <person name="Probst A.J."/>
            <person name="Ladd B."/>
            <person name="Jarett J.K."/>
            <person name="Geller-Mcgrath D.E."/>
            <person name="Sieber C.M.K."/>
            <person name="Emerson J.B."/>
            <person name="Anantharaman K."/>
            <person name="Thomas B.C."/>
            <person name="Malmstrom R."/>
            <person name="Stieglmeier M."/>
            <person name="Klingl A."/>
            <person name="Woyke T."/>
            <person name="Ryan C.M."/>
            <person name="Banfield J.F."/>
        </authorList>
    </citation>
    <scope>NUCLEOTIDE SEQUENCE [LARGE SCALE GENOMIC DNA]</scope>
</reference>
<sequence length="120" mass="13388">MSRLLKKRTVHRTDKDGNVASGLGGTVYVDIEPPKGISHENLVGLITNVYRWNGPVEVKEIKDPQTKNVVRVVEISQEFKKQNDAIGLDGLADAILSDLRKLFPMALMLIQPRVETPRKA</sequence>
<proteinExistence type="predicted"/>
<dbReference type="Proteomes" id="UP000228497">
    <property type="component" value="Unassembled WGS sequence"/>
</dbReference>
<gene>
    <name evidence="1" type="ORF">COW49_01840</name>
</gene>
<organism evidence="1 2">
    <name type="scientific">Candidatus Kaiserbacteria bacterium CG17_big_fil_post_rev_8_21_14_2_50_51_7</name>
    <dbReference type="NCBI Taxonomy" id="1974613"/>
    <lineage>
        <taxon>Bacteria</taxon>
        <taxon>Candidatus Kaiseribacteriota</taxon>
    </lineage>
</organism>
<name>A0A2M7FCF0_9BACT</name>